<feature type="transmembrane region" description="Helical" evidence="5">
    <location>
        <begin position="229"/>
        <end position="249"/>
    </location>
</feature>
<dbReference type="PANTHER" id="PTHR23112">
    <property type="entry name" value="G PROTEIN-COUPLED RECEPTOR 157-RELATED"/>
    <property type="match status" value="1"/>
</dbReference>
<dbReference type="GO" id="GO:0007166">
    <property type="term" value="P:cell surface receptor signaling pathway"/>
    <property type="evidence" value="ECO:0007669"/>
    <property type="project" value="InterPro"/>
</dbReference>
<dbReference type="GO" id="GO:0005886">
    <property type="term" value="C:plasma membrane"/>
    <property type="evidence" value="ECO:0007669"/>
    <property type="project" value="TreeGrafter"/>
</dbReference>
<dbReference type="SUPFAM" id="SSF81321">
    <property type="entry name" value="Family A G protein-coupled receptor-like"/>
    <property type="match status" value="1"/>
</dbReference>
<evidence type="ECO:0000313" key="8">
    <source>
        <dbReference type="Proteomes" id="UP001149090"/>
    </source>
</evidence>
<feature type="transmembrane region" description="Helical" evidence="5">
    <location>
        <begin position="108"/>
        <end position="130"/>
    </location>
</feature>
<proteinExistence type="predicted"/>
<evidence type="ECO:0000256" key="3">
    <source>
        <dbReference type="ARBA" id="ARBA00022989"/>
    </source>
</evidence>
<dbReference type="Proteomes" id="UP001149090">
    <property type="component" value="Unassembled WGS sequence"/>
</dbReference>
<protein>
    <submittedName>
        <fullName evidence="7">G protein-coupled receptor</fullName>
    </submittedName>
</protein>
<evidence type="ECO:0000256" key="1">
    <source>
        <dbReference type="ARBA" id="ARBA00004141"/>
    </source>
</evidence>
<feature type="transmembrane region" description="Helical" evidence="5">
    <location>
        <begin position="191"/>
        <end position="209"/>
    </location>
</feature>
<evidence type="ECO:0000313" key="7">
    <source>
        <dbReference type="EMBL" id="KAJ5069665.1"/>
    </source>
</evidence>
<reference evidence="7" key="1">
    <citation type="submission" date="2022-10" db="EMBL/GenBank/DDBJ databases">
        <title>Novel sulphate-reducing endosymbionts in the free-living metamonad Anaeramoeba.</title>
        <authorList>
            <person name="Jerlstrom-Hultqvist J."/>
            <person name="Cepicka I."/>
            <person name="Gallot-Lavallee L."/>
            <person name="Salas-Leiva D."/>
            <person name="Curtis B.A."/>
            <person name="Zahonova K."/>
            <person name="Pipaliya S."/>
            <person name="Dacks J."/>
            <person name="Roger A.J."/>
        </authorList>
    </citation>
    <scope>NUCLEOTIDE SEQUENCE</scope>
    <source>
        <strain evidence="7">BMAN</strain>
    </source>
</reference>
<evidence type="ECO:0000256" key="4">
    <source>
        <dbReference type="ARBA" id="ARBA00023136"/>
    </source>
</evidence>
<dbReference type="Gene3D" id="1.20.1070.10">
    <property type="entry name" value="Rhodopsin 7-helix transmembrane proteins"/>
    <property type="match status" value="1"/>
</dbReference>
<keyword evidence="8" id="KW-1185">Reference proteome</keyword>
<dbReference type="PROSITE" id="PS50261">
    <property type="entry name" value="G_PROTEIN_RECEP_F2_4"/>
    <property type="match status" value="1"/>
</dbReference>
<feature type="transmembrane region" description="Helical" evidence="5">
    <location>
        <begin position="73"/>
        <end position="96"/>
    </location>
</feature>
<comment type="caution">
    <text evidence="7">The sequence shown here is derived from an EMBL/GenBank/DDBJ whole genome shotgun (WGS) entry which is preliminary data.</text>
</comment>
<dbReference type="OrthoDB" id="6134459at2759"/>
<feature type="transmembrane region" description="Helical" evidence="5">
    <location>
        <begin position="6"/>
        <end position="28"/>
    </location>
</feature>
<sequence length="266" mass="31004">MVLNLIIGFSILGNFFGIFGALSFIFSYSLLPEIRNRPRLFIITLSTCNIICEISGLLPGYKNTHLCTAQCFLIDWIFVASFFWIFMISLIYYLQICRNVDIENSPKLYWVANLIVQSFSLIHGIFAVTLGKPSSGPSYWCFISDKKIEIFHYSTIWFFLISTLILYSLVVHKIRKDKDVNYPKSFQFKMLALAILYILTELSLSINKITQIVKNDYSPNEYMNAFEAFFTPLLGFWDFVFFVAGDRFVRAMIINKCRRNRYQALK</sequence>
<dbReference type="PANTHER" id="PTHR23112:SF0">
    <property type="entry name" value="TRANSMEMBRANE PROTEIN 116"/>
    <property type="match status" value="1"/>
</dbReference>
<evidence type="ECO:0000259" key="6">
    <source>
        <dbReference type="PROSITE" id="PS50261"/>
    </source>
</evidence>
<keyword evidence="4 5" id="KW-0472">Membrane</keyword>
<keyword evidence="3 5" id="KW-1133">Transmembrane helix</keyword>
<dbReference type="EMBL" id="JAPDFW010000103">
    <property type="protein sequence ID" value="KAJ5069665.1"/>
    <property type="molecule type" value="Genomic_DNA"/>
</dbReference>
<name>A0A9Q0LEA2_ANAIG</name>
<dbReference type="InterPro" id="IPR017981">
    <property type="entry name" value="GPCR_2-like_7TM"/>
</dbReference>
<feature type="domain" description="G-protein coupled receptors family 2 profile 2" evidence="6">
    <location>
        <begin position="6"/>
        <end position="246"/>
    </location>
</feature>
<feature type="transmembrane region" description="Helical" evidence="5">
    <location>
        <begin position="40"/>
        <end position="61"/>
    </location>
</feature>
<feature type="transmembrane region" description="Helical" evidence="5">
    <location>
        <begin position="150"/>
        <end position="170"/>
    </location>
</feature>
<evidence type="ECO:0000256" key="5">
    <source>
        <dbReference type="SAM" id="Phobius"/>
    </source>
</evidence>
<evidence type="ECO:0000256" key="2">
    <source>
        <dbReference type="ARBA" id="ARBA00022692"/>
    </source>
</evidence>
<dbReference type="GO" id="GO:0007189">
    <property type="term" value="P:adenylate cyclase-activating G protein-coupled receptor signaling pathway"/>
    <property type="evidence" value="ECO:0007669"/>
    <property type="project" value="TreeGrafter"/>
</dbReference>
<keyword evidence="7" id="KW-0675">Receptor</keyword>
<comment type="subcellular location">
    <subcellularLocation>
        <location evidence="1">Membrane</location>
        <topology evidence="1">Multi-pass membrane protein</topology>
    </subcellularLocation>
</comment>
<dbReference type="AlphaFoldDB" id="A0A9Q0LEA2"/>
<keyword evidence="2 5" id="KW-0812">Transmembrane</keyword>
<accession>A0A9Q0LEA2</accession>
<gene>
    <name evidence="7" type="ORF">M0811_02242</name>
</gene>
<organism evidence="7 8">
    <name type="scientific">Anaeramoeba ignava</name>
    <name type="common">Anaerobic marine amoeba</name>
    <dbReference type="NCBI Taxonomy" id="1746090"/>
    <lineage>
        <taxon>Eukaryota</taxon>
        <taxon>Metamonada</taxon>
        <taxon>Anaeramoebidae</taxon>
        <taxon>Anaeramoeba</taxon>
    </lineage>
</organism>
<dbReference type="GO" id="GO:0004930">
    <property type="term" value="F:G protein-coupled receptor activity"/>
    <property type="evidence" value="ECO:0007669"/>
    <property type="project" value="TreeGrafter"/>
</dbReference>